<feature type="DNA-binding region" description="H-T-H motif" evidence="4">
    <location>
        <begin position="33"/>
        <end position="52"/>
    </location>
</feature>
<dbReference type="Proteomes" id="UP001187346">
    <property type="component" value="Unassembled WGS sequence"/>
</dbReference>
<dbReference type="PRINTS" id="PR00455">
    <property type="entry name" value="HTHTETR"/>
</dbReference>
<name>A0ABU4FRC3_9ACTN</name>
<dbReference type="Gene3D" id="1.10.357.10">
    <property type="entry name" value="Tetracycline Repressor, domain 2"/>
    <property type="match status" value="1"/>
</dbReference>
<comment type="caution">
    <text evidence="6">The sequence shown here is derived from an EMBL/GenBank/DDBJ whole genome shotgun (WGS) entry which is preliminary data.</text>
</comment>
<dbReference type="PANTHER" id="PTHR30055:SF234">
    <property type="entry name" value="HTH-TYPE TRANSCRIPTIONAL REGULATOR BETI"/>
    <property type="match status" value="1"/>
</dbReference>
<evidence type="ECO:0000313" key="6">
    <source>
        <dbReference type="EMBL" id="MDV7223166.1"/>
    </source>
</evidence>
<sequence length="202" mass="22071">MPATATSKGERSAAELKAAALRVIARQGYLSTKIGDITAEAGKSAGIFYRYFTDKDDLLRSIADDFAAALRERVVEQSGEGHVLDGIDDIRRHVRAYWDIYCDHRAEMTAIYEASLVSAEFAAHWDGMRARHVTVWTAHVAEARRLAAPDVDARLTALAVVSMIERFCQVVAPPETEAEGDAAVEALTRLAAHGLLPPDPPR</sequence>
<organism evidence="6 7">
    <name type="scientific">Streptomyces prunicolor</name>
    <dbReference type="NCBI Taxonomy" id="67348"/>
    <lineage>
        <taxon>Bacteria</taxon>
        <taxon>Bacillati</taxon>
        <taxon>Actinomycetota</taxon>
        <taxon>Actinomycetes</taxon>
        <taxon>Kitasatosporales</taxon>
        <taxon>Streptomycetaceae</taxon>
        <taxon>Streptomyces</taxon>
    </lineage>
</organism>
<dbReference type="InterPro" id="IPR036271">
    <property type="entry name" value="Tet_transcr_reg_TetR-rel_C_sf"/>
</dbReference>
<evidence type="ECO:0000259" key="5">
    <source>
        <dbReference type="PROSITE" id="PS50977"/>
    </source>
</evidence>
<keyword evidence="1" id="KW-0805">Transcription regulation</keyword>
<evidence type="ECO:0000256" key="4">
    <source>
        <dbReference type="PROSITE-ProRule" id="PRU00335"/>
    </source>
</evidence>
<evidence type="ECO:0000256" key="3">
    <source>
        <dbReference type="ARBA" id="ARBA00023163"/>
    </source>
</evidence>
<dbReference type="InterPro" id="IPR001647">
    <property type="entry name" value="HTH_TetR"/>
</dbReference>
<accession>A0ABU4FRC3</accession>
<keyword evidence="2 4" id="KW-0238">DNA-binding</keyword>
<evidence type="ECO:0000256" key="1">
    <source>
        <dbReference type="ARBA" id="ARBA00023015"/>
    </source>
</evidence>
<evidence type="ECO:0000256" key="2">
    <source>
        <dbReference type="ARBA" id="ARBA00023125"/>
    </source>
</evidence>
<reference evidence="6 7" key="1">
    <citation type="submission" date="2023-10" db="EMBL/GenBank/DDBJ databases">
        <title>Characterization of rhizosphere-enriched actinobacteria from wheat plants lab-grown on chernevaya soil.</title>
        <authorList>
            <person name="Tikhonova E.N."/>
            <person name="Konopkin A."/>
            <person name="Kravchenko I.K."/>
        </authorList>
    </citation>
    <scope>NUCLEOTIDE SEQUENCE [LARGE SCALE GENOMIC DNA]</scope>
    <source>
        <strain evidence="6 7">RR29</strain>
    </source>
</reference>
<dbReference type="Pfam" id="PF21313">
    <property type="entry name" value="EthR_C"/>
    <property type="match status" value="1"/>
</dbReference>
<dbReference type="SUPFAM" id="SSF46689">
    <property type="entry name" value="Homeodomain-like"/>
    <property type="match status" value="1"/>
</dbReference>
<dbReference type="SUPFAM" id="SSF48498">
    <property type="entry name" value="Tetracyclin repressor-like, C-terminal domain"/>
    <property type="match status" value="1"/>
</dbReference>
<dbReference type="Pfam" id="PF00440">
    <property type="entry name" value="TetR_N"/>
    <property type="match status" value="1"/>
</dbReference>
<dbReference type="PANTHER" id="PTHR30055">
    <property type="entry name" value="HTH-TYPE TRANSCRIPTIONAL REGULATOR RUTR"/>
    <property type="match status" value="1"/>
</dbReference>
<proteinExistence type="predicted"/>
<keyword evidence="7" id="KW-1185">Reference proteome</keyword>
<dbReference type="RefSeq" id="WP_019059578.1">
    <property type="nucleotide sequence ID" value="NZ_JAPEMW010000002.1"/>
</dbReference>
<protein>
    <submittedName>
        <fullName evidence="6">TetR/AcrR family transcriptional regulator</fullName>
    </submittedName>
</protein>
<feature type="domain" description="HTH tetR-type" evidence="5">
    <location>
        <begin position="10"/>
        <end position="70"/>
    </location>
</feature>
<dbReference type="InterPro" id="IPR049397">
    <property type="entry name" value="EthR_C"/>
</dbReference>
<dbReference type="EMBL" id="JAWMAJ010000287">
    <property type="protein sequence ID" value="MDV7223166.1"/>
    <property type="molecule type" value="Genomic_DNA"/>
</dbReference>
<dbReference type="PROSITE" id="PS50977">
    <property type="entry name" value="HTH_TETR_2"/>
    <property type="match status" value="1"/>
</dbReference>
<dbReference type="Gene3D" id="1.10.10.60">
    <property type="entry name" value="Homeodomain-like"/>
    <property type="match status" value="1"/>
</dbReference>
<keyword evidence="3" id="KW-0804">Transcription</keyword>
<dbReference type="InterPro" id="IPR050109">
    <property type="entry name" value="HTH-type_TetR-like_transc_reg"/>
</dbReference>
<evidence type="ECO:0000313" key="7">
    <source>
        <dbReference type="Proteomes" id="UP001187346"/>
    </source>
</evidence>
<dbReference type="InterPro" id="IPR009057">
    <property type="entry name" value="Homeodomain-like_sf"/>
</dbReference>
<gene>
    <name evidence="6" type="ORF">R5A26_45330</name>
</gene>